<dbReference type="GO" id="GO:0005886">
    <property type="term" value="C:plasma membrane"/>
    <property type="evidence" value="ECO:0007669"/>
    <property type="project" value="UniProtKB-SubCell"/>
</dbReference>
<comment type="subunit">
    <text evidence="9">The complex comprises the extracytoplasmic solute receptor protein and the two transmembrane proteins.</text>
</comment>
<keyword evidence="12" id="KW-1185">Reference proteome</keyword>
<keyword evidence="6 9" id="KW-1133">Transmembrane helix</keyword>
<dbReference type="OrthoDB" id="2085311at2"/>
<keyword evidence="2 9" id="KW-0813">Transport</keyword>
<evidence type="ECO:0000256" key="6">
    <source>
        <dbReference type="ARBA" id="ARBA00022989"/>
    </source>
</evidence>
<evidence type="ECO:0000256" key="3">
    <source>
        <dbReference type="ARBA" id="ARBA00022475"/>
    </source>
</evidence>
<dbReference type="AlphaFoldDB" id="A0A4S5BG14"/>
<protein>
    <recommendedName>
        <fullName evidence="9">TRAP transporter small permease protein</fullName>
    </recommendedName>
</protein>
<evidence type="ECO:0000256" key="5">
    <source>
        <dbReference type="ARBA" id="ARBA00022692"/>
    </source>
</evidence>
<dbReference type="GO" id="GO:0022857">
    <property type="term" value="F:transmembrane transporter activity"/>
    <property type="evidence" value="ECO:0007669"/>
    <property type="project" value="UniProtKB-UniRule"/>
</dbReference>
<dbReference type="Proteomes" id="UP000306236">
    <property type="component" value="Unassembled WGS sequence"/>
</dbReference>
<evidence type="ECO:0000256" key="9">
    <source>
        <dbReference type="RuleBase" id="RU369079"/>
    </source>
</evidence>
<keyword evidence="3" id="KW-1003">Cell membrane</keyword>
<comment type="subcellular location">
    <subcellularLocation>
        <location evidence="1 9">Cell inner membrane</location>
        <topology evidence="1 9">Multi-pass membrane protein</topology>
    </subcellularLocation>
</comment>
<feature type="transmembrane region" description="Helical" evidence="9">
    <location>
        <begin position="12"/>
        <end position="35"/>
    </location>
</feature>
<keyword evidence="5 9" id="KW-0812">Transmembrane</keyword>
<feature type="domain" description="Tripartite ATP-independent periplasmic transporters DctQ component" evidence="10">
    <location>
        <begin position="28"/>
        <end position="151"/>
    </location>
</feature>
<evidence type="ECO:0000313" key="12">
    <source>
        <dbReference type="Proteomes" id="UP000306236"/>
    </source>
</evidence>
<evidence type="ECO:0000256" key="2">
    <source>
        <dbReference type="ARBA" id="ARBA00022448"/>
    </source>
</evidence>
<evidence type="ECO:0000259" key="10">
    <source>
        <dbReference type="Pfam" id="PF04290"/>
    </source>
</evidence>
<dbReference type="Pfam" id="PF04290">
    <property type="entry name" value="DctQ"/>
    <property type="match status" value="1"/>
</dbReference>
<evidence type="ECO:0000256" key="7">
    <source>
        <dbReference type="ARBA" id="ARBA00023136"/>
    </source>
</evidence>
<evidence type="ECO:0000256" key="1">
    <source>
        <dbReference type="ARBA" id="ARBA00004429"/>
    </source>
</evidence>
<evidence type="ECO:0000256" key="4">
    <source>
        <dbReference type="ARBA" id="ARBA00022519"/>
    </source>
</evidence>
<comment type="caution">
    <text evidence="11">The sequence shown here is derived from an EMBL/GenBank/DDBJ whole genome shotgun (WGS) entry which is preliminary data.</text>
</comment>
<dbReference type="EMBL" id="SSWX01000026">
    <property type="protein sequence ID" value="THJ31200.1"/>
    <property type="molecule type" value="Genomic_DNA"/>
</dbReference>
<organism evidence="11 12">
    <name type="scientific">Lampropedia aestuarii</name>
    <dbReference type="NCBI Taxonomy" id="2562762"/>
    <lineage>
        <taxon>Bacteria</taxon>
        <taxon>Pseudomonadati</taxon>
        <taxon>Pseudomonadota</taxon>
        <taxon>Betaproteobacteria</taxon>
        <taxon>Burkholderiales</taxon>
        <taxon>Comamonadaceae</taxon>
        <taxon>Lampropedia</taxon>
    </lineage>
</organism>
<comment type="similarity">
    <text evidence="8 9">Belongs to the TRAP transporter small permease family.</text>
</comment>
<dbReference type="PANTHER" id="PTHR35011:SF2">
    <property type="entry name" value="2,3-DIKETO-L-GULONATE TRAP TRANSPORTER SMALL PERMEASE PROTEIN YIAM"/>
    <property type="match status" value="1"/>
</dbReference>
<evidence type="ECO:0000313" key="11">
    <source>
        <dbReference type="EMBL" id="THJ31200.1"/>
    </source>
</evidence>
<evidence type="ECO:0000256" key="8">
    <source>
        <dbReference type="ARBA" id="ARBA00038436"/>
    </source>
</evidence>
<feature type="transmembrane region" description="Helical" evidence="9">
    <location>
        <begin position="90"/>
        <end position="110"/>
    </location>
</feature>
<proteinExistence type="inferred from homology"/>
<sequence length="168" mass="18466">MTLIHRIDKILFGFVSIVAQALLWLAIAAGFFQVISRFVLHSPLDWSEVLTRSAIIWAVMLGVALAFRQGSMIAVEFLREKLQGTAKRVLEGLVTLICLGFLVFLTWIGGQMAYRVRFQSLAGLEVSISWVYLAIPVGAGLAAIALLLRWLTPDAPESQAPVRNDAQG</sequence>
<feature type="transmembrane region" description="Helical" evidence="9">
    <location>
        <begin position="55"/>
        <end position="78"/>
    </location>
</feature>
<gene>
    <name evidence="11" type="ORF">E8K88_15675</name>
</gene>
<dbReference type="RefSeq" id="WP_136407620.1">
    <property type="nucleotide sequence ID" value="NZ_SSWX01000026.1"/>
</dbReference>
<name>A0A4S5BG14_9BURK</name>
<dbReference type="GO" id="GO:0015740">
    <property type="term" value="P:C4-dicarboxylate transport"/>
    <property type="evidence" value="ECO:0007669"/>
    <property type="project" value="TreeGrafter"/>
</dbReference>
<feature type="transmembrane region" description="Helical" evidence="9">
    <location>
        <begin position="130"/>
        <end position="151"/>
    </location>
</feature>
<keyword evidence="4 9" id="KW-0997">Cell inner membrane</keyword>
<reference evidence="11 12" key="1">
    <citation type="submission" date="2019-04" db="EMBL/GenBank/DDBJ databases">
        <title>Lampropedia sp YIM MLB12 draf genome.</title>
        <authorList>
            <person name="Wang Y.-X."/>
        </authorList>
    </citation>
    <scope>NUCLEOTIDE SEQUENCE [LARGE SCALE GENOMIC DNA]</scope>
    <source>
        <strain evidence="11 12">YIM MLB12</strain>
    </source>
</reference>
<dbReference type="PANTHER" id="PTHR35011">
    <property type="entry name" value="2,3-DIKETO-L-GULONATE TRAP TRANSPORTER SMALL PERMEASE PROTEIN YIAM"/>
    <property type="match status" value="1"/>
</dbReference>
<accession>A0A4S5BG14</accession>
<comment type="function">
    <text evidence="9">Part of the tripartite ATP-independent periplasmic (TRAP) transport system.</text>
</comment>
<dbReference type="InterPro" id="IPR007387">
    <property type="entry name" value="TRAP_DctQ"/>
</dbReference>
<keyword evidence="7 9" id="KW-0472">Membrane</keyword>
<dbReference type="InterPro" id="IPR055348">
    <property type="entry name" value="DctQ"/>
</dbReference>